<evidence type="ECO:0000256" key="5">
    <source>
        <dbReference type="ARBA" id="ARBA00022801"/>
    </source>
</evidence>
<dbReference type="PROSITE" id="PS00609">
    <property type="entry name" value="GLYCOSYL_HYDROL_F32"/>
    <property type="match status" value="1"/>
</dbReference>
<comment type="similarity">
    <text evidence="2 8">Belongs to the glycosyl hydrolase 32 family.</text>
</comment>
<organism evidence="12 13">
    <name type="scientific">Desmospora profundinema</name>
    <dbReference type="NCBI Taxonomy" id="1571184"/>
    <lineage>
        <taxon>Bacteria</taxon>
        <taxon>Bacillati</taxon>
        <taxon>Bacillota</taxon>
        <taxon>Bacilli</taxon>
        <taxon>Bacillales</taxon>
        <taxon>Thermoactinomycetaceae</taxon>
        <taxon>Desmospora</taxon>
    </lineage>
</organism>
<comment type="function">
    <text evidence="9">Enables the bacterium to metabolize sucrose as a sole carbon source.</text>
</comment>
<evidence type="ECO:0000313" key="12">
    <source>
        <dbReference type="EMBL" id="MDR6225181.1"/>
    </source>
</evidence>
<dbReference type="InterPro" id="IPR018053">
    <property type="entry name" value="Glyco_hydro_32_AS"/>
</dbReference>
<comment type="catalytic activity">
    <reaction evidence="8">
        <text>Hydrolysis of terminal non-reducing beta-D-fructofuranoside residues in beta-D-fructofuranosides.</text>
        <dbReference type="EC" id="3.2.1.26"/>
    </reaction>
</comment>
<evidence type="ECO:0000256" key="2">
    <source>
        <dbReference type="ARBA" id="ARBA00009902"/>
    </source>
</evidence>
<dbReference type="SUPFAM" id="SSF75005">
    <property type="entry name" value="Arabinanase/levansucrase/invertase"/>
    <property type="match status" value="1"/>
</dbReference>
<dbReference type="InterPro" id="IPR013148">
    <property type="entry name" value="Glyco_hydro_32_N"/>
</dbReference>
<dbReference type="PANTHER" id="PTHR43101:SF1">
    <property type="entry name" value="BETA-FRUCTOSIDASE"/>
    <property type="match status" value="1"/>
</dbReference>
<keyword evidence="9" id="KW-0119">Carbohydrate metabolism</keyword>
<dbReference type="Pfam" id="PF08244">
    <property type="entry name" value="Glyco_hydro_32C"/>
    <property type="match status" value="1"/>
</dbReference>
<gene>
    <name evidence="12" type="ORF">JOE21_001172</name>
</gene>
<dbReference type="Proteomes" id="UP001185012">
    <property type="component" value="Unassembled WGS sequence"/>
</dbReference>
<dbReference type="PANTHER" id="PTHR43101">
    <property type="entry name" value="BETA-FRUCTOSIDASE"/>
    <property type="match status" value="1"/>
</dbReference>
<dbReference type="SUPFAM" id="SSF49899">
    <property type="entry name" value="Concanavalin A-like lectins/glucanases"/>
    <property type="match status" value="1"/>
</dbReference>
<evidence type="ECO:0000256" key="6">
    <source>
        <dbReference type="ARBA" id="ARBA00023295"/>
    </source>
</evidence>
<comment type="pathway">
    <text evidence="1 9">Glycan biosynthesis; sucrose metabolism.</text>
</comment>
<evidence type="ECO:0000256" key="8">
    <source>
        <dbReference type="RuleBase" id="RU362110"/>
    </source>
</evidence>
<dbReference type="InterPro" id="IPR051214">
    <property type="entry name" value="GH32_Enzymes"/>
</dbReference>
<evidence type="ECO:0000259" key="11">
    <source>
        <dbReference type="Pfam" id="PF08244"/>
    </source>
</evidence>
<dbReference type="CDD" id="cd18623">
    <property type="entry name" value="GH32_ScrB-like"/>
    <property type="match status" value="1"/>
</dbReference>
<reference evidence="12 13" key="1">
    <citation type="submission" date="2023-07" db="EMBL/GenBank/DDBJ databases">
        <title>Genomic Encyclopedia of Type Strains, Phase IV (KMG-IV): sequencing the most valuable type-strain genomes for metagenomic binning, comparative biology and taxonomic classification.</title>
        <authorList>
            <person name="Goeker M."/>
        </authorList>
    </citation>
    <scope>NUCLEOTIDE SEQUENCE [LARGE SCALE GENOMIC DNA]</scope>
    <source>
        <strain evidence="12 13">DSM 45903</strain>
    </source>
</reference>
<dbReference type="Pfam" id="PF00251">
    <property type="entry name" value="Glyco_hydro_32N"/>
    <property type="match status" value="1"/>
</dbReference>
<dbReference type="InterPro" id="IPR023296">
    <property type="entry name" value="Glyco_hydro_beta-prop_sf"/>
</dbReference>
<dbReference type="Gene3D" id="2.60.120.560">
    <property type="entry name" value="Exo-inulinase, domain 1"/>
    <property type="match status" value="1"/>
</dbReference>
<evidence type="ECO:0000259" key="10">
    <source>
        <dbReference type="Pfam" id="PF00251"/>
    </source>
</evidence>
<evidence type="ECO:0000256" key="4">
    <source>
        <dbReference type="ARBA" id="ARBA00019623"/>
    </source>
</evidence>
<evidence type="ECO:0000256" key="3">
    <source>
        <dbReference type="ARBA" id="ARBA00012758"/>
    </source>
</evidence>
<comment type="caution">
    <text evidence="12">The sequence shown here is derived from an EMBL/GenBank/DDBJ whole genome shotgun (WGS) entry which is preliminary data.</text>
</comment>
<keyword evidence="5 8" id="KW-0378">Hydrolase</keyword>
<dbReference type="InterPro" id="IPR013189">
    <property type="entry name" value="Glyco_hydro_32_C"/>
</dbReference>
<comment type="subcellular location">
    <subcellularLocation>
        <location evidence="9">Cytoplasm</location>
    </subcellularLocation>
</comment>
<evidence type="ECO:0000256" key="9">
    <source>
        <dbReference type="RuleBase" id="RU365015"/>
    </source>
</evidence>
<keyword evidence="9" id="KW-0963">Cytoplasm</keyword>
<feature type="domain" description="Glycosyl hydrolase family 32 C-terminal" evidence="11">
    <location>
        <begin position="342"/>
        <end position="483"/>
    </location>
</feature>
<dbReference type="InterPro" id="IPR006232">
    <property type="entry name" value="Suc6P_hydrolase"/>
</dbReference>
<evidence type="ECO:0000256" key="7">
    <source>
        <dbReference type="ARBA" id="ARBA00033367"/>
    </source>
</evidence>
<feature type="domain" description="Glycosyl hydrolase family 32 N-terminal" evidence="10">
    <location>
        <begin position="37"/>
        <end position="339"/>
    </location>
</feature>
<dbReference type="NCBIfam" id="TIGR01322">
    <property type="entry name" value="scrB_fam"/>
    <property type="match status" value="1"/>
</dbReference>
<sequence>MEWSREELYRRIQEAHPGELDALQKQVEGSPWRQAYHIQPSTGLLNDPNGFAYYQGKYHLFYQWFPFGPVHGMKHWYHTASTDLVRWHNVGVGIEPTEFFESHGAYSGSGIVHEGKLYLFYTGNTHDADWVRHPYQCMAVMHPDGRIEKWEKPVIAAPPEGYTSHFRDPKVWKEGEHFFAVIGAQRKKDETGCILLYRSPDLREWEWVGELETALPHFGYMWECPDYFEADRRGVLMFSPQGLTPQGDSYQNIYQSGYLLGEPLDFHRPRIHHGPFREWDNGFDFYAPQTTESPDGRRILVGWMGLPDLAYPTDAYGWAHCLTLPREVIRKGDQLLQQPVRELDSLRGESLTITDAISSETKAYEGFLGTTYELECRFTPEDASAFGVELRVGDEEKTVIRYDKEQKKVILDRSSSGAPVAVDYGTSRARFLDADEICLRIFMDVSSIELFVNDGEAVFTSRIFPSKTSGGIRFFSEQGKTEMEAVLWPYQLD</sequence>
<keyword evidence="6 8" id="KW-0326">Glycosidase</keyword>
<accession>A0ABU1IK82</accession>
<dbReference type="EC" id="3.2.1.26" evidence="3 8"/>
<protein>
    <recommendedName>
        <fullName evidence="4 8">Sucrose-6-phosphate hydrolase</fullName>
        <ecNumber evidence="3 8">3.2.1.26</ecNumber>
    </recommendedName>
    <alternativeName>
        <fullName evidence="7 9">Invertase</fullName>
    </alternativeName>
</protein>
<dbReference type="SMART" id="SM00640">
    <property type="entry name" value="Glyco_32"/>
    <property type="match status" value="1"/>
</dbReference>
<dbReference type="EMBL" id="JAVDQG010000002">
    <property type="protein sequence ID" value="MDR6225181.1"/>
    <property type="molecule type" value="Genomic_DNA"/>
</dbReference>
<dbReference type="InterPro" id="IPR001362">
    <property type="entry name" value="Glyco_hydro_32"/>
</dbReference>
<evidence type="ECO:0000256" key="1">
    <source>
        <dbReference type="ARBA" id="ARBA00004914"/>
    </source>
</evidence>
<dbReference type="InterPro" id="IPR013320">
    <property type="entry name" value="ConA-like_dom_sf"/>
</dbReference>
<proteinExistence type="inferred from homology"/>
<dbReference type="Gene3D" id="2.115.10.20">
    <property type="entry name" value="Glycosyl hydrolase domain, family 43"/>
    <property type="match status" value="1"/>
</dbReference>
<keyword evidence="13" id="KW-1185">Reference proteome</keyword>
<dbReference type="GO" id="GO:0004564">
    <property type="term" value="F:beta-fructofuranosidase activity"/>
    <property type="evidence" value="ECO:0007669"/>
    <property type="project" value="UniProtKB-EC"/>
</dbReference>
<name>A0ABU1IK82_9BACL</name>
<evidence type="ECO:0000313" key="13">
    <source>
        <dbReference type="Proteomes" id="UP001185012"/>
    </source>
</evidence>
<dbReference type="RefSeq" id="WP_309863473.1">
    <property type="nucleotide sequence ID" value="NZ_JAVDQG010000002.1"/>
</dbReference>